<feature type="region of interest" description="Disordered" evidence="8">
    <location>
        <begin position="115"/>
        <end position="325"/>
    </location>
</feature>
<evidence type="ECO:0000256" key="3">
    <source>
        <dbReference type="ARBA" id="ARBA00018689"/>
    </source>
</evidence>
<accession>A0A022QYL0</accession>
<feature type="compositionally biased region" description="Polar residues" evidence="8">
    <location>
        <begin position="299"/>
        <end position="308"/>
    </location>
</feature>
<protein>
    <recommendedName>
        <fullName evidence="3">rRNA-processing protein EFG1</fullName>
    </recommendedName>
    <alternativeName>
        <fullName evidence="4">rRNA-processing protein efg1</fullName>
    </alternativeName>
</protein>
<evidence type="ECO:0000256" key="4">
    <source>
        <dbReference type="ARBA" id="ARBA00019827"/>
    </source>
</evidence>
<sequence>MTILFEFVLIERSKIERKIKRLEKQQLTSTGEAQEAEIADQLSKLKEDLEYVKFFPKTEKYVSLFLGGDKTEIVEKRNNLRKQIKANMVAAAASGKELEETGNEDDVILNHSDDDFFLNESSSDEAEADDEVTDKSTREQVSSTSGKTPPAIQRKITARAPMPPPVPSRKPFSSSFKHKSRFAASSDKKSSYNRAEKTSPFTNTSTSNGQSSFKKRGHVDLTIGNNSNPKRVPLDLTTEKSSNRKWVPPDLTTEKSGNLKRFPVDMTTEKSGNLKRFPVDLPIGNSSNLKRFPVDLPIGNSSNLSSNADVRKPRRKRRPKKKKQQ</sequence>
<dbReference type="InterPro" id="IPR050786">
    <property type="entry name" value="EFG1_rRNA-proc"/>
</dbReference>
<dbReference type="GO" id="GO:0000462">
    <property type="term" value="P:maturation of SSU-rRNA from tricistronic rRNA transcript (SSU-rRNA, 5.8S rRNA, LSU-rRNA)"/>
    <property type="evidence" value="ECO:0000318"/>
    <property type="project" value="GO_Central"/>
</dbReference>
<dbReference type="Proteomes" id="UP000030748">
    <property type="component" value="Unassembled WGS sequence"/>
</dbReference>
<keyword evidence="5" id="KW-0698">rRNA processing</keyword>
<evidence type="ECO:0000313" key="9">
    <source>
        <dbReference type="EMBL" id="EYU33011.1"/>
    </source>
</evidence>
<dbReference type="eggNOG" id="KOG4484">
    <property type="taxonomic scope" value="Eukaryota"/>
</dbReference>
<keyword evidence="6" id="KW-0175">Coiled coil</keyword>
<name>A0A022QYL0_ERYGU</name>
<evidence type="ECO:0000256" key="1">
    <source>
        <dbReference type="ARBA" id="ARBA00004604"/>
    </source>
</evidence>
<dbReference type="PANTHER" id="PTHR33911">
    <property type="entry name" value="RRNA-PROCESSING PROTEIN EFG1"/>
    <property type="match status" value="1"/>
</dbReference>
<feature type="compositionally biased region" description="Polar residues" evidence="8">
    <location>
        <begin position="199"/>
        <end position="212"/>
    </location>
</feature>
<feature type="compositionally biased region" description="Basic residues" evidence="8">
    <location>
        <begin position="312"/>
        <end position="325"/>
    </location>
</feature>
<evidence type="ECO:0000256" key="5">
    <source>
        <dbReference type="ARBA" id="ARBA00022552"/>
    </source>
</evidence>
<organism evidence="9 10">
    <name type="scientific">Erythranthe guttata</name>
    <name type="common">Yellow monkey flower</name>
    <name type="synonym">Mimulus guttatus</name>
    <dbReference type="NCBI Taxonomy" id="4155"/>
    <lineage>
        <taxon>Eukaryota</taxon>
        <taxon>Viridiplantae</taxon>
        <taxon>Streptophyta</taxon>
        <taxon>Embryophyta</taxon>
        <taxon>Tracheophyta</taxon>
        <taxon>Spermatophyta</taxon>
        <taxon>Magnoliopsida</taxon>
        <taxon>eudicotyledons</taxon>
        <taxon>Gunneridae</taxon>
        <taxon>Pentapetalae</taxon>
        <taxon>asterids</taxon>
        <taxon>lamiids</taxon>
        <taxon>Lamiales</taxon>
        <taxon>Phrymaceae</taxon>
        <taxon>Erythranthe</taxon>
    </lineage>
</organism>
<evidence type="ECO:0000313" key="10">
    <source>
        <dbReference type="Proteomes" id="UP000030748"/>
    </source>
</evidence>
<dbReference type="InterPro" id="IPR019310">
    <property type="entry name" value="Efg1"/>
</dbReference>
<proteinExistence type="inferred from homology"/>
<keyword evidence="7" id="KW-0539">Nucleus</keyword>
<dbReference type="Pfam" id="PF10153">
    <property type="entry name" value="Efg1"/>
    <property type="match status" value="1"/>
</dbReference>
<dbReference type="EMBL" id="KI630810">
    <property type="protein sequence ID" value="EYU33011.1"/>
    <property type="molecule type" value="Genomic_DNA"/>
</dbReference>
<evidence type="ECO:0000256" key="7">
    <source>
        <dbReference type="ARBA" id="ARBA00023242"/>
    </source>
</evidence>
<dbReference type="GO" id="GO:0005730">
    <property type="term" value="C:nucleolus"/>
    <property type="evidence" value="ECO:0007669"/>
    <property type="project" value="UniProtKB-SubCell"/>
</dbReference>
<comment type="similarity">
    <text evidence="2">Belongs to the EFG1 family.</text>
</comment>
<evidence type="ECO:0000256" key="6">
    <source>
        <dbReference type="ARBA" id="ARBA00023054"/>
    </source>
</evidence>
<dbReference type="AlphaFoldDB" id="A0A022QYL0"/>
<dbReference type="STRING" id="4155.A0A022QYL0"/>
<evidence type="ECO:0000256" key="2">
    <source>
        <dbReference type="ARBA" id="ARBA00006916"/>
    </source>
</evidence>
<dbReference type="PANTHER" id="PTHR33911:SF1">
    <property type="entry name" value="RRNA-PROCESSING PROTEIN EFG1"/>
    <property type="match status" value="1"/>
</dbReference>
<reference evidence="9 10" key="1">
    <citation type="journal article" date="2013" name="Proc. Natl. Acad. Sci. U.S.A.">
        <title>Fine-scale variation in meiotic recombination in Mimulus inferred from population shotgun sequencing.</title>
        <authorList>
            <person name="Hellsten U."/>
            <person name="Wright K.M."/>
            <person name="Jenkins J."/>
            <person name="Shu S."/>
            <person name="Yuan Y."/>
            <person name="Wessler S.R."/>
            <person name="Schmutz J."/>
            <person name="Willis J.H."/>
            <person name="Rokhsar D.S."/>
        </authorList>
    </citation>
    <scope>NUCLEOTIDE SEQUENCE [LARGE SCALE GENOMIC DNA]</scope>
    <source>
        <strain evidence="10">cv. DUN x IM62</strain>
    </source>
</reference>
<feature type="compositionally biased region" description="Basic and acidic residues" evidence="8">
    <location>
        <begin position="186"/>
        <end position="197"/>
    </location>
</feature>
<evidence type="ECO:0000256" key="8">
    <source>
        <dbReference type="SAM" id="MobiDB-lite"/>
    </source>
</evidence>
<keyword evidence="10" id="KW-1185">Reference proteome</keyword>
<comment type="subcellular location">
    <subcellularLocation>
        <location evidence="1">Nucleus</location>
        <location evidence="1">Nucleolus</location>
    </subcellularLocation>
</comment>
<gene>
    <name evidence="9" type="ORF">MIMGU_mgv1a009972mg</name>
</gene>
<feature type="compositionally biased region" description="Acidic residues" evidence="8">
    <location>
        <begin position="122"/>
        <end position="132"/>
    </location>
</feature>